<evidence type="ECO:0000256" key="3">
    <source>
        <dbReference type="SAM" id="Coils"/>
    </source>
</evidence>
<dbReference type="KEGG" id="bpg:Bathy01g00590"/>
<dbReference type="Pfam" id="PF00085">
    <property type="entry name" value="Thioredoxin"/>
    <property type="match status" value="1"/>
</dbReference>
<keyword evidence="2" id="KW-0732">Signal</keyword>
<evidence type="ECO:0000313" key="6">
    <source>
        <dbReference type="Proteomes" id="UP000198341"/>
    </source>
</evidence>
<dbReference type="EMBL" id="FO082278">
    <property type="protein sequence ID" value="CCO14255.1"/>
    <property type="molecule type" value="Genomic_DNA"/>
</dbReference>
<feature type="domain" description="Thioredoxin" evidence="4">
    <location>
        <begin position="1"/>
        <end position="71"/>
    </location>
</feature>
<dbReference type="GO" id="GO:0003756">
    <property type="term" value="F:protein disulfide isomerase activity"/>
    <property type="evidence" value="ECO:0007669"/>
    <property type="project" value="TreeGrafter"/>
</dbReference>
<comment type="similarity">
    <text evidence="1">Belongs to the protein disulfide isomerase family.</text>
</comment>
<proteinExistence type="inferred from homology"/>
<evidence type="ECO:0000313" key="5">
    <source>
        <dbReference type="EMBL" id="CCO14255.1"/>
    </source>
</evidence>
<dbReference type="InterPro" id="IPR013766">
    <property type="entry name" value="Thioredoxin_domain"/>
</dbReference>
<dbReference type="PANTHER" id="PTHR45672:SF3">
    <property type="entry name" value="THIOREDOXIN DOMAIN-CONTAINING PROTEIN 5"/>
    <property type="match status" value="1"/>
</dbReference>
<organism evidence="5 6">
    <name type="scientific">Bathycoccus prasinos</name>
    <dbReference type="NCBI Taxonomy" id="41875"/>
    <lineage>
        <taxon>Eukaryota</taxon>
        <taxon>Viridiplantae</taxon>
        <taxon>Chlorophyta</taxon>
        <taxon>Mamiellophyceae</taxon>
        <taxon>Mamiellales</taxon>
        <taxon>Bathycoccaceae</taxon>
        <taxon>Bathycoccus</taxon>
    </lineage>
</organism>
<dbReference type="SUPFAM" id="SSF52833">
    <property type="entry name" value="Thioredoxin-like"/>
    <property type="match status" value="1"/>
</dbReference>
<dbReference type="AlphaFoldDB" id="K8EP82"/>
<evidence type="ECO:0000259" key="4">
    <source>
        <dbReference type="Pfam" id="PF00085"/>
    </source>
</evidence>
<sequence>MKPAWDKLGSKYKDHASVMIVDVDCTADGAQTCQKMGVQGYPTIKYFLAGDKKGKDYQQGRDFDAMLAFTKKTLDVEKCDVKTKKACKPNEIALIEKFDGKTSADIAEELKKRSEELKTIKSDMKAAKLEHNTKVATWKKREAALNKGEAILKQLEQLRKKDEL</sequence>
<evidence type="ECO:0000256" key="1">
    <source>
        <dbReference type="ARBA" id="ARBA00006347"/>
    </source>
</evidence>
<dbReference type="InterPro" id="IPR036249">
    <property type="entry name" value="Thioredoxin-like_sf"/>
</dbReference>
<dbReference type="GO" id="GO:0005783">
    <property type="term" value="C:endoplasmic reticulum"/>
    <property type="evidence" value="ECO:0007669"/>
    <property type="project" value="TreeGrafter"/>
</dbReference>
<evidence type="ECO:0000256" key="2">
    <source>
        <dbReference type="ARBA" id="ARBA00022729"/>
    </source>
</evidence>
<dbReference type="RefSeq" id="XP_007515376.1">
    <property type="nucleotide sequence ID" value="XM_007515314.1"/>
</dbReference>
<dbReference type="GO" id="GO:0006457">
    <property type="term" value="P:protein folding"/>
    <property type="evidence" value="ECO:0007669"/>
    <property type="project" value="TreeGrafter"/>
</dbReference>
<accession>K8EP82</accession>
<keyword evidence="3" id="KW-0175">Coiled coil</keyword>
<protein>
    <recommendedName>
        <fullName evidence="4">Thioredoxin domain-containing protein</fullName>
    </recommendedName>
</protein>
<dbReference type="InterPro" id="IPR051063">
    <property type="entry name" value="PDI"/>
</dbReference>
<dbReference type="PANTHER" id="PTHR45672">
    <property type="entry name" value="PROTEIN DISULFIDE-ISOMERASE C17H9.14C-RELATED"/>
    <property type="match status" value="1"/>
</dbReference>
<dbReference type="Proteomes" id="UP000198341">
    <property type="component" value="Chromosome 1"/>
</dbReference>
<reference evidence="5 6" key="1">
    <citation type="submission" date="2011-10" db="EMBL/GenBank/DDBJ databases">
        <authorList>
            <person name="Genoscope - CEA"/>
        </authorList>
    </citation>
    <scope>NUCLEOTIDE SEQUENCE [LARGE SCALE GENOMIC DNA]</scope>
    <source>
        <strain evidence="5 6">RCC 1105</strain>
    </source>
</reference>
<feature type="coiled-coil region" evidence="3">
    <location>
        <begin position="107"/>
        <end position="161"/>
    </location>
</feature>
<keyword evidence="6" id="KW-1185">Reference proteome</keyword>
<name>K8EP82_9CHLO</name>
<dbReference type="STRING" id="41875.K8EP82"/>
<dbReference type="GeneID" id="19017795"/>
<dbReference type="Gene3D" id="3.40.30.10">
    <property type="entry name" value="Glutaredoxin"/>
    <property type="match status" value="1"/>
</dbReference>
<dbReference type="OrthoDB" id="10264505at2759"/>
<gene>
    <name evidence="5" type="ORF">Bathy01g00590</name>
</gene>